<keyword evidence="4" id="KW-0949">S-adenosyl-L-methionine</keyword>
<evidence type="ECO:0000256" key="4">
    <source>
        <dbReference type="ARBA" id="ARBA00022691"/>
    </source>
</evidence>
<evidence type="ECO:0000256" key="1">
    <source>
        <dbReference type="ARBA" id="ARBA00004123"/>
    </source>
</evidence>
<keyword evidence="7" id="KW-0539">Nucleus</keyword>
<dbReference type="PANTHER" id="PTHR23068:SF31">
    <property type="entry name" value="SAM-DEPENDENT MTASE DRM-TYPE DOMAIN-CONTAINING PROTEIN"/>
    <property type="match status" value="1"/>
</dbReference>
<dbReference type="InterPro" id="IPR030380">
    <property type="entry name" value="SAM_MeTfrase_DRM"/>
</dbReference>
<dbReference type="EnsemblPlants" id="AET7Gv20006700.11">
    <property type="protein sequence ID" value="AET7Gv20006700.11"/>
    <property type="gene ID" value="AET7Gv20006700"/>
</dbReference>
<dbReference type="Proteomes" id="UP000015105">
    <property type="component" value="Chromosome 7D"/>
</dbReference>
<dbReference type="Gramene" id="AET7Gv20006700.5">
    <property type="protein sequence ID" value="AET7Gv20006700.5"/>
    <property type="gene ID" value="AET7Gv20006700"/>
</dbReference>
<reference evidence="9" key="4">
    <citation type="submission" date="2019-03" db="UniProtKB">
        <authorList>
            <consortium name="EnsemblPlants"/>
        </authorList>
    </citation>
    <scope>IDENTIFICATION</scope>
</reference>
<evidence type="ECO:0000313" key="10">
    <source>
        <dbReference type="Proteomes" id="UP000015105"/>
    </source>
</evidence>
<protein>
    <recommendedName>
        <fullName evidence="8">SAM-dependent MTase DRM-type domain-containing protein</fullName>
    </recommendedName>
</protein>
<dbReference type="InterPro" id="IPR029063">
    <property type="entry name" value="SAM-dependent_MTases_sf"/>
</dbReference>
<dbReference type="Gene3D" id="3.40.50.150">
    <property type="entry name" value="Vaccinia Virus protein VP39"/>
    <property type="match status" value="1"/>
</dbReference>
<evidence type="ECO:0000256" key="5">
    <source>
        <dbReference type="ARBA" id="ARBA00022737"/>
    </source>
</evidence>
<dbReference type="Gramene" id="AET7Gv20006700.11">
    <property type="protein sequence ID" value="AET7Gv20006700.11"/>
    <property type="gene ID" value="AET7Gv20006700"/>
</dbReference>
<dbReference type="PROSITE" id="PS51680">
    <property type="entry name" value="SAM_MT_DRM"/>
    <property type="match status" value="1"/>
</dbReference>
<sequence>MTIRDALPLTRQFCPSWDTRKWIDGVGLDVAGNEQIRDKLEKAMKDSRGIPSEVKQAQIVQQCKTANLVWIGQGKLGPLQPHQMEMILGYPANHTDLPGIDPQDKVASMRFALQTDTIAYLLSVLKDRYPDGLRVISIYSGIGGAEVALHRLGIPLRCVVSVEESVVNRRVLKMWWRKTQQNGKLRQLDRIQKLDTKEFEALMKEFGGFDLIVGGNYGLYRGTAMTVGTTMGMDTNQFFEYVRIVQMVRRKMQGIA</sequence>
<evidence type="ECO:0000259" key="8">
    <source>
        <dbReference type="PROSITE" id="PS51680"/>
    </source>
</evidence>
<name>A0A453Q9H5_AEGTS</name>
<reference evidence="10" key="1">
    <citation type="journal article" date="2014" name="Science">
        <title>Ancient hybridizations among the ancestral genomes of bread wheat.</title>
        <authorList>
            <consortium name="International Wheat Genome Sequencing Consortium,"/>
            <person name="Marcussen T."/>
            <person name="Sandve S.R."/>
            <person name="Heier L."/>
            <person name="Spannagl M."/>
            <person name="Pfeifer M."/>
            <person name="Jakobsen K.S."/>
            <person name="Wulff B.B."/>
            <person name="Steuernagel B."/>
            <person name="Mayer K.F."/>
            <person name="Olsen O.A."/>
        </authorList>
    </citation>
    <scope>NUCLEOTIDE SEQUENCE [LARGE SCALE GENOMIC DNA]</scope>
    <source>
        <strain evidence="10">cv. AL8/78</strain>
    </source>
</reference>
<dbReference type="PANTHER" id="PTHR23068">
    <property type="entry name" value="DNA CYTOSINE-5- -METHYLTRANSFERASE 3-RELATED"/>
    <property type="match status" value="1"/>
</dbReference>
<keyword evidence="2" id="KW-0489">Methyltransferase</keyword>
<dbReference type="Gramene" id="AET7Gv20006700.20">
    <property type="protein sequence ID" value="AET7Gv20006700.20"/>
    <property type="gene ID" value="AET7Gv20006700"/>
</dbReference>
<evidence type="ECO:0000313" key="9">
    <source>
        <dbReference type="EnsemblPlants" id="AET7Gv20006700.20"/>
    </source>
</evidence>
<dbReference type="EnsemblPlants" id="AET7Gv20006700.5">
    <property type="protein sequence ID" value="AET7Gv20006700.5"/>
    <property type="gene ID" value="AET7Gv20006700"/>
</dbReference>
<evidence type="ECO:0000256" key="6">
    <source>
        <dbReference type="ARBA" id="ARBA00023125"/>
    </source>
</evidence>
<dbReference type="GO" id="GO:0032259">
    <property type="term" value="P:methylation"/>
    <property type="evidence" value="ECO:0007669"/>
    <property type="project" value="UniProtKB-KW"/>
</dbReference>
<keyword evidence="6" id="KW-0238">DNA-binding</keyword>
<dbReference type="AlphaFoldDB" id="A0A453Q9H5"/>
<evidence type="ECO:0000256" key="3">
    <source>
        <dbReference type="ARBA" id="ARBA00022679"/>
    </source>
</evidence>
<evidence type="ECO:0000256" key="7">
    <source>
        <dbReference type="ARBA" id="ARBA00023242"/>
    </source>
</evidence>
<keyword evidence="10" id="KW-1185">Reference proteome</keyword>
<dbReference type="EnsemblPlants" id="AET7Gv20006700.20">
    <property type="protein sequence ID" value="AET7Gv20006700.20"/>
    <property type="gene ID" value="AET7Gv20006700"/>
</dbReference>
<reference evidence="9" key="5">
    <citation type="journal article" date="2021" name="G3 (Bethesda)">
        <title>Aegilops tauschii genome assembly Aet v5.0 features greater sequence contiguity and improved annotation.</title>
        <authorList>
            <person name="Wang L."/>
            <person name="Zhu T."/>
            <person name="Rodriguez J.C."/>
            <person name="Deal K.R."/>
            <person name="Dubcovsky J."/>
            <person name="McGuire P.E."/>
            <person name="Lux T."/>
            <person name="Spannagl M."/>
            <person name="Mayer K.F.X."/>
            <person name="Baldrich P."/>
            <person name="Meyers B.C."/>
            <person name="Huo N."/>
            <person name="Gu Y.Q."/>
            <person name="Zhou H."/>
            <person name="Devos K.M."/>
            <person name="Bennetzen J.L."/>
            <person name="Unver T."/>
            <person name="Budak H."/>
            <person name="Gulick P.J."/>
            <person name="Galiba G."/>
            <person name="Kalapos B."/>
            <person name="Nelson D.R."/>
            <person name="Li P."/>
            <person name="You F.M."/>
            <person name="Luo M.C."/>
            <person name="Dvorak J."/>
        </authorList>
    </citation>
    <scope>NUCLEOTIDE SEQUENCE [LARGE SCALE GENOMIC DNA]</scope>
    <source>
        <strain evidence="9">cv. AL8/78</strain>
    </source>
</reference>
<dbReference type="GO" id="GO:0008168">
    <property type="term" value="F:methyltransferase activity"/>
    <property type="evidence" value="ECO:0007669"/>
    <property type="project" value="UniProtKB-KW"/>
</dbReference>
<dbReference type="GO" id="GO:0005634">
    <property type="term" value="C:nucleus"/>
    <property type="evidence" value="ECO:0007669"/>
    <property type="project" value="UniProtKB-SubCell"/>
</dbReference>
<dbReference type="SUPFAM" id="SSF53335">
    <property type="entry name" value="S-adenosyl-L-methionine-dependent methyltransferases"/>
    <property type="match status" value="1"/>
</dbReference>
<dbReference type="GO" id="GO:0003677">
    <property type="term" value="F:DNA binding"/>
    <property type="evidence" value="ECO:0007669"/>
    <property type="project" value="UniProtKB-KW"/>
</dbReference>
<reference evidence="9" key="3">
    <citation type="journal article" date="2017" name="Nature">
        <title>Genome sequence of the progenitor of the wheat D genome Aegilops tauschii.</title>
        <authorList>
            <person name="Luo M.C."/>
            <person name="Gu Y.Q."/>
            <person name="Puiu D."/>
            <person name="Wang H."/>
            <person name="Twardziok S.O."/>
            <person name="Deal K.R."/>
            <person name="Huo N."/>
            <person name="Zhu T."/>
            <person name="Wang L."/>
            <person name="Wang Y."/>
            <person name="McGuire P.E."/>
            <person name="Liu S."/>
            <person name="Long H."/>
            <person name="Ramasamy R.K."/>
            <person name="Rodriguez J.C."/>
            <person name="Van S.L."/>
            <person name="Yuan L."/>
            <person name="Wang Z."/>
            <person name="Xia Z."/>
            <person name="Xiao L."/>
            <person name="Anderson O.D."/>
            <person name="Ouyang S."/>
            <person name="Liang Y."/>
            <person name="Zimin A.V."/>
            <person name="Pertea G."/>
            <person name="Qi P."/>
            <person name="Bennetzen J.L."/>
            <person name="Dai X."/>
            <person name="Dawson M.W."/>
            <person name="Muller H.G."/>
            <person name="Kugler K."/>
            <person name="Rivarola-Duarte L."/>
            <person name="Spannagl M."/>
            <person name="Mayer K.F.X."/>
            <person name="Lu F.H."/>
            <person name="Bevan M.W."/>
            <person name="Leroy P."/>
            <person name="Li P."/>
            <person name="You F.M."/>
            <person name="Sun Q."/>
            <person name="Liu Z."/>
            <person name="Lyons E."/>
            <person name="Wicker T."/>
            <person name="Salzberg S.L."/>
            <person name="Devos K.M."/>
            <person name="Dvorak J."/>
        </authorList>
    </citation>
    <scope>NUCLEOTIDE SEQUENCE [LARGE SCALE GENOMIC DNA]</scope>
    <source>
        <strain evidence="9">cv. AL8/78</strain>
    </source>
</reference>
<comment type="subcellular location">
    <subcellularLocation>
        <location evidence="1">Nucleus</location>
    </subcellularLocation>
</comment>
<keyword evidence="5" id="KW-0677">Repeat</keyword>
<dbReference type="InterPro" id="IPR050390">
    <property type="entry name" value="C5-Methyltransferase"/>
</dbReference>
<reference evidence="10" key="2">
    <citation type="journal article" date="2017" name="Nat. Plants">
        <title>The Aegilops tauschii genome reveals multiple impacts of transposons.</title>
        <authorList>
            <person name="Zhao G."/>
            <person name="Zou C."/>
            <person name="Li K."/>
            <person name="Wang K."/>
            <person name="Li T."/>
            <person name="Gao L."/>
            <person name="Zhang X."/>
            <person name="Wang H."/>
            <person name="Yang Z."/>
            <person name="Liu X."/>
            <person name="Jiang W."/>
            <person name="Mao L."/>
            <person name="Kong X."/>
            <person name="Jiao Y."/>
            <person name="Jia J."/>
        </authorList>
    </citation>
    <scope>NUCLEOTIDE SEQUENCE [LARGE SCALE GENOMIC DNA]</scope>
    <source>
        <strain evidence="10">cv. AL8/78</strain>
    </source>
</reference>
<accession>A0A453Q9H5</accession>
<keyword evidence="3" id="KW-0808">Transferase</keyword>
<organism evidence="9 10">
    <name type="scientific">Aegilops tauschii subsp. strangulata</name>
    <name type="common">Goatgrass</name>
    <dbReference type="NCBI Taxonomy" id="200361"/>
    <lineage>
        <taxon>Eukaryota</taxon>
        <taxon>Viridiplantae</taxon>
        <taxon>Streptophyta</taxon>
        <taxon>Embryophyta</taxon>
        <taxon>Tracheophyta</taxon>
        <taxon>Spermatophyta</taxon>
        <taxon>Magnoliopsida</taxon>
        <taxon>Liliopsida</taxon>
        <taxon>Poales</taxon>
        <taxon>Poaceae</taxon>
        <taxon>BOP clade</taxon>
        <taxon>Pooideae</taxon>
        <taxon>Triticodae</taxon>
        <taxon>Triticeae</taxon>
        <taxon>Triticinae</taxon>
        <taxon>Aegilops</taxon>
    </lineage>
</organism>
<proteinExistence type="predicted"/>
<evidence type="ECO:0000256" key="2">
    <source>
        <dbReference type="ARBA" id="ARBA00022603"/>
    </source>
</evidence>
<feature type="domain" description="SAM-dependent MTase DRM-type" evidence="8">
    <location>
        <begin position="1"/>
        <end position="255"/>
    </location>
</feature>